<comment type="caution">
    <text evidence="2">The sequence shown here is derived from an EMBL/GenBank/DDBJ whole genome shotgun (WGS) entry which is preliminary data.</text>
</comment>
<evidence type="ECO:0000313" key="3">
    <source>
        <dbReference type="Proteomes" id="UP000406735"/>
    </source>
</evidence>
<dbReference type="InterPro" id="IPR016040">
    <property type="entry name" value="NAD(P)-bd_dom"/>
</dbReference>
<dbReference type="AlphaFoldDB" id="A0A6A7VS24"/>
<dbReference type="PANTHER" id="PTHR43000">
    <property type="entry name" value="DTDP-D-GLUCOSE 4,6-DEHYDRATASE-RELATED"/>
    <property type="match status" value="1"/>
</dbReference>
<feature type="domain" description="NAD(P)-binding" evidence="1">
    <location>
        <begin position="5"/>
        <end position="104"/>
    </location>
</feature>
<dbReference type="EMBL" id="VZCY01000114">
    <property type="protein sequence ID" value="MQN10978.1"/>
    <property type="molecule type" value="Genomic_DNA"/>
</dbReference>
<reference evidence="2 3" key="1">
    <citation type="submission" date="2019-09" db="EMBL/GenBank/DDBJ databases">
        <title>Distinct polysaccharide growth profiles of human intestinal Prevotella copri isolates.</title>
        <authorList>
            <person name="Fehlner-Peach H."/>
            <person name="Magnabosco C."/>
            <person name="Raghavan V."/>
            <person name="Scher J.U."/>
            <person name="Tett A."/>
            <person name="Cox L.M."/>
            <person name="Gottsegen C."/>
            <person name="Watters A."/>
            <person name="Wiltshire- Gordon J.D."/>
            <person name="Segata N."/>
            <person name="Bonneau R."/>
            <person name="Littman D.R."/>
        </authorList>
    </citation>
    <scope>NUCLEOTIDE SEQUENCE [LARGE SCALE GENOMIC DNA]</scope>
    <source>
        <strain evidence="3">iK21513</strain>
    </source>
</reference>
<dbReference type="InterPro" id="IPR036291">
    <property type="entry name" value="NAD(P)-bd_dom_sf"/>
</dbReference>
<proteinExistence type="predicted"/>
<accession>A0A6A7VS24</accession>
<feature type="non-terminal residue" evidence="2">
    <location>
        <position position="104"/>
    </location>
</feature>
<sequence length="104" mass="11779">MKNIIITGGAGFIGSHVVRLFVNKYPEYHIINLDKLTYAGNLANLKDIEDKPNYTFVKGDICDFDLMLKLMQDYKVDGIIHLAAESHVDRSIKDPFTFALTNVM</sequence>
<protein>
    <submittedName>
        <fullName evidence="2">NAD-dependent epimerase/dehydratase family protein</fullName>
    </submittedName>
</protein>
<dbReference type="Gene3D" id="3.40.50.720">
    <property type="entry name" value="NAD(P)-binding Rossmann-like Domain"/>
    <property type="match status" value="1"/>
</dbReference>
<dbReference type="Proteomes" id="UP000406735">
    <property type="component" value="Unassembled WGS sequence"/>
</dbReference>
<dbReference type="SUPFAM" id="SSF51735">
    <property type="entry name" value="NAD(P)-binding Rossmann-fold domains"/>
    <property type="match status" value="1"/>
</dbReference>
<organism evidence="2 3">
    <name type="scientific">Segatella copri</name>
    <dbReference type="NCBI Taxonomy" id="165179"/>
    <lineage>
        <taxon>Bacteria</taxon>
        <taxon>Pseudomonadati</taxon>
        <taxon>Bacteroidota</taxon>
        <taxon>Bacteroidia</taxon>
        <taxon>Bacteroidales</taxon>
        <taxon>Prevotellaceae</taxon>
        <taxon>Segatella</taxon>
    </lineage>
</organism>
<dbReference type="Pfam" id="PF16363">
    <property type="entry name" value="GDP_Man_Dehyd"/>
    <property type="match status" value="1"/>
</dbReference>
<dbReference type="RefSeq" id="WP_153098734.1">
    <property type="nucleotide sequence ID" value="NZ_VZAU01000026.1"/>
</dbReference>
<name>A0A6A7VS24_9BACT</name>
<evidence type="ECO:0000259" key="1">
    <source>
        <dbReference type="Pfam" id="PF16363"/>
    </source>
</evidence>
<gene>
    <name evidence="2" type="ORF">F7D97_13875</name>
</gene>
<evidence type="ECO:0000313" key="2">
    <source>
        <dbReference type="EMBL" id="MQN10978.1"/>
    </source>
</evidence>